<dbReference type="GO" id="GO:0016712">
    <property type="term" value="F:oxidoreductase activity, acting on paired donors, with incorporation or reduction of molecular oxygen, reduced flavin or flavoprotein as one donor, and incorporation of one atom of oxygen"/>
    <property type="evidence" value="ECO:0007669"/>
    <property type="project" value="TreeGrafter"/>
</dbReference>
<dbReference type="GO" id="GO:0020037">
    <property type="term" value="F:heme binding"/>
    <property type="evidence" value="ECO:0007669"/>
    <property type="project" value="InterPro"/>
</dbReference>
<organism evidence="5 6">
    <name type="scientific">Steinernema glaseri</name>
    <dbReference type="NCBI Taxonomy" id="37863"/>
    <lineage>
        <taxon>Eukaryota</taxon>
        <taxon>Metazoa</taxon>
        <taxon>Ecdysozoa</taxon>
        <taxon>Nematoda</taxon>
        <taxon>Chromadorea</taxon>
        <taxon>Rhabditida</taxon>
        <taxon>Tylenchina</taxon>
        <taxon>Panagrolaimomorpha</taxon>
        <taxon>Strongyloidoidea</taxon>
        <taxon>Steinernematidae</taxon>
        <taxon>Steinernema</taxon>
    </lineage>
</organism>
<dbReference type="PANTHER" id="PTHR24300:SF375">
    <property type="entry name" value="CYTOCHROME P450 FAMILY"/>
    <property type="match status" value="1"/>
</dbReference>
<dbReference type="PANTHER" id="PTHR24300">
    <property type="entry name" value="CYTOCHROME P450 508A4-RELATED"/>
    <property type="match status" value="1"/>
</dbReference>
<keyword evidence="2" id="KW-0479">Metal-binding</keyword>
<evidence type="ECO:0000256" key="3">
    <source>
        <dbReference type="ARBA" id="ARBA00023004"/>
    </source>
</evidence>
<dbReference type="GO" id="GO:0005737">
    <property type="term" value="C:cytoplasm"/>
    <property type="evidence" value="ECO:0007669"/>
    <property type="project" value="TreeGrafter"/>
</dbReference>
<dbReference type="GO" id="GO:0006082">
    <property type="term" value="P:organic acid metabolic process"/>
    <property type="evidence" value="ECO:0007669"/>
    <property type="project" value="TreeGrafter"/>
</dbReference>
<dbReference type="InterPro" id="IPR001128">
    <property type="entry name" value="Cyt_P450"/>
</dbReference>
<name>A0A1I7ZFA1_9BILA</name>
<dbReference type="Gene3D" id="1.10.630.10">
    <property type="entry name" value="Cytochrome P450"/>
    <property type="match status" value="1"/>
</dbReference>
<keyword evidence="4" id="KW-0503">Monooxygenase</keyword>
<sequence>MQVWQIKEIRGNRGIVFSEGPGWQEQRRFSLQVLRNFGVGRNLMQERILEELQYRFSDLELELKETPGGKKVMNLAPMLDLLVGSIINLMVAGYRYDKTNEEEFFHLKHQLDLQLAEGVGSCRRLH</sequence>
<keyword evidence="3" id="KW-0408">Iron</keyword>
<evidence type="ECO:0000256" key="2">
    <source>
        <dbReference type="ARBA" id="ARBA00022723"/>
    </source>
</evidence>
<keyword evidence="4" id="KW-0560">Oxidoreductase</keyword>
<dbReference type="GO" id="GO:0006805">
    <property type="term" value="P:xenobiotic metabolic process"/>
    <property type="evidence" value="ECO:0007669"/>
    <property type="project" value="TreeGrafter"/>
</dbReference>
<evidence type="ECO:0000256" key="1">
    <source>
        <dbReference type="ARBA" id="ARBA00010617"/>
    </source>
</evidence>
<reference evidence="6" key="1">
    <citation type="submission" date="2016-11" db="UniProtKB">
        <authorList>
            <consortium name="WormBaseParasite"/>
        </authorList>
    </citation>
    <scope>IDENTIFICATION</scope>
</reference>
<evidence type="ECO:0000256" key="4">
    <source>
        <dbReference type="ARBA" id="ARBA00023033"/>
    </source>
</evidence>
<proteinExistence type="inferred from homology"/>
<dbReference type="Proteomes" id="UP000095287">
    <property type="component" value="Unplaced"/>
</dbReference>
<comment type="similarity">
    <text evidence="1">Belongs to the cytochrome P450 family.</text>
</comment>
<protein>
    <submittedName>
        <fullName evidence="6">Cytochrome P450</fullName>
    </submittedName>
</protein>
<evidence type="ECO:0000313" key="6">
    <source>
        <dbReference type="WBParaSite" id="L893_g25954.t1"/>
    </source>
</evidence>
<evidence type="ECO:0000313" key="5">
    <source>
        <dbReference type="Proteomes" id="UP000095287"/>
    </source>
</evidence>
<dbReference type="SUPFAM" id="SSF48264">
    <property type="entry name" value="Cytochrome P450"/>
    <property type="match status" value="1"/>
</dbReference>
<keyword evidence="5" id="KW-1185">Reference proteome</keyword>
<dbReference type="AlphaFoldDB" id="A0A1I7ZFA1"/>
<accession>A0A1I7ZFA1</accession>
<dbReference type="InterPro" id="IPR050182">
    <property type="entry name" value="Cytochrome_P450_fam2"/>
</dbReference>
<dbReference type="InterPro" id="IPR036396">
    <property type="entry name" value="Cyt_P450_sf"/>
</dbReference>
<dbReference type="WBParaSite" id="L893_g25954.t1">
    <property type="protein sequence ID" value="L893_g25954.t1"/>
    <property type="gene ID" value="L893_g25954"/>
</dbReference>
<dbReference type="GO" id="GO:0005506">
    <property type="term" value="F:iron ion binding"/>
    <property type="evidence" value="ECO:0007669"/>
    <property type="project" value="InterPro"/>
</dbReference>
<dbReference type="Pfam" id="PF00067">
    <property type="entry name" value="p450"/>
    <property type="match status" value="1"/>
</dbReference>